<dbReference type="InterPro" id="IPR000994">
    <property type="entry name" value="Pept_M24"/>
</dbReference>
<feature type="binding site" evidence="6">
    <location>
        <position position="95"/>
    </location>
    <ligand>
        <name>a divalent metal cation</name>
        <dbReference type="ChEBI" id="CHEBI:60240"/>
        <label>1</label>
    </ligand>
</feature>
<evidence type="ECO:0000256" key="1">
    <source>
        <dbReference type="ARBA" id="ARBA00002521"/>
    </source>
</evidence>
<feature type="binding site" evidence="6">
    <location>
        <position position="168"/>
    </location>
    <ligand>
        <name>a divalent metal cation</name>
        <dbReference type="ChEBI" id="CHEBI:60240"/>
        <label>2</label>
        <note>catalytic</note>
    </ligand>
</feature>
<dbReference type="GO" id="GO:0006508">
    <property type="term" value="P:proteolysis"/>
    <property type="evidence" value="ECO:0007669"/>
    <property type="project" value="UniProtKB-KW"/>
</dbReference>
<dbReference type="GO" id="GO:0046872">
    <property type="term" value="F:metal ion binding"/>
    <property type="evidence" value="ECO:0007669"/>
    <property type="project" value="UniProtKB-UniRule"/>
</dbReference>
<evidence type="ECO:0000256" key="5">
    <source>
        <dbReference type="ARBA" id="ARBA00022801"/>
    </source>
</evidence>
<dbReference type="EMBL" id="AWQU01000085">
    <property type="protein sequence ID" value="KFB07369.1"/>
    <property type="molecule type" value="Genomic_DNA"/>
</dbReference>
<evidence type="ECO:0000259" key="8">
    <source>
        <dbReference type="Pfam" id="PF00557"/>
    </source>
</evidence>
<dbReference type="InterPro" id="IPR001714">
    <property type="entry name" value="Pept_M24_MAP"/>
</dbReference>
<protein>
    <recommendedName>
        <fullName evidence="6 7">Methionine aminopeptidase</fullName>
        <shortName evidence="6">MAP</shortName>
        <shortName evidence="6">MetAP</shortName>
        <ecNumber evidence="6 7">3.4.11.18</ecNumber>
    </recommendedName>
    <alternativeName>
        <fullName evidence="6">Peptidase M</fullName>
    </alternativeName>
</protein>
<evidence type="ECO:0000256" key="3">
    <source>
        <dbReference type="ARBA" id="ARBA00022670"/>
    </source>
</evidence>
<dbReference type="PANTHER" id="PTHR43330">
    <property type="entry name" value="METHIONINE AMINOPEPTIDASE"/>
    <property type="match status" value="1"/>
</dbReference>
<comment type="caution">
    <text evidence="9">The sequence shown here is derived from an EMBL/GenBank/DDBJ whole genome shotgun (WGS) entry which is preliminary data.</text>
</comment>
<proteinExistence type="inferred from homology"/>
<feature type="binding site" evidence="6">
    <location>
        <position position="201"/>
    </location>
    <ligand>
        <name>a divalent metal cation</name>
        <dbReference type="ChEBI" id="CHEBI:60240"/>
        <label>2</label>
        <note>catalytic</note>
    </ligand>
</feature>
<dbReference type="InterPro" id="IPR036005">
    <property type="entry name" value="Creatinase/aminopeptidase-like"/>
</dbReference>
<comment type="cofactor">
    <cofactor evidence="6">
        <name>Co(2+)</name>
        <dbReference type="ChEBI" id="CHEBI:48828"/>
    </cofactor>
    <cofactor evidence="6">
        <name>Zn(2+)</name>
        <dbReference type="ChEBI" id="CHEBI:29105"/>
    </cofactor>
    <cofactor evidence="6">
        <name>Mn(2+)</name>
        <dbReference type="ChEBI" id="CHEBI:29035"/>
    </cofactor>
    <cofactor evidence="6">
        <name>Fe(2+)</name>
        <dbReference type="ChEBI" id="CHEBI:29033"/>
    </cofactor>
    <text evidence="6">Binds 2 divalent metal cations per subunit. Has a high-affinity and a low affinity metal-binding site. The true nature of the physiological cofactor is under debate. The enzyme is active with cobalt, zinc, manganese or divalent iron ions. Most likely, methionine aminopeptidases function as mononuclear Fe(2+)-metalloproteases under physiological conditions, and the catalytically relevant metal-binding site has been assigned to the histidine-containing high-affinity site.</text>
</comment>
<keyword evidence="4 6" id="KW-0479">Metal-binding</keyword>
<dbReference type="EC" id="3.4.11.18" evidence="6 7"/>
<dbReference type="SUPFAM" id="SSF55920">
    <property type="entry name" value="Creatinase/aminopeptidase"/>
    <property type="match status" value="1"/>
</dbReference>
<gene>
    <name evidence="6 9" type="primary">map</name>
    <name evidence="9" type="ORF">P271_202</name>
</gene>
<comment type="catalytic activity">
    <reaction evidence="6 7">
        <text>Release of N-terminal amino acids, preferentially methionine, from peptides and arylamides.</text>
        <dbReference type="EC" id="3.4.11.18"/>
    </reaction>
</comment>
<comment type="similarity">
    <text evidence="6">Belongs to the peptidase M24A family. Methionine aminopeptidase type 1 subfamily.</text>
</comment>
<keyword evidence="5 6" id="KW-0378">Hydrolase</keyword>
<dbReference type="Proteomes" id="UP000028523">
    <property type="component" value="Unassembled WGS sequence"/>
</dbReference>
<dbReference type="PRINTS" id="PR00599">
    <property type="entry name" value="MAPEPTIDASE"/>
</dbReference>
<keyword evidence="3 6" id="KW-0645">Protease</keyword>
<dbReference type="PANTHER" id="PTHR43330:SF27">
    <property type="entry name" value="METHIONINE AMINOPEPTIDASE"/>
    <property type="match status" value="1"/>
</dbReference>
<feature type="binding site" evidence="6">
    <location>
        <position position="106"/>
    </location>
    <ligand>
        <name>a divalent metal cation</name>
        <dbReference type="ChEBI" id="CHEBI:60240"/>
        <label>2</label>
        <note>catalytic</note>
    </ligand>
</feature>
<evidence type="ECO:0000313" key="10">
    <source>
        <dbReference type="Proteomes" id="UP000028523"/>
    </source>
</evidence>
<dbReference type="GO" id="GO:0070006">
    <property type="term" value="F:metalloaminopeptidase activity"/>
    <property type="evidence" value="ECO:0007669"/>
    <property type="project" value="UniProtKB-UniRule"/>
</dbReference>
<evidence type="ECO:0000256" key="7">
    <source>
        <dbReference type="RuleBase" id="RU003653"/>
    </source>
</evidence>
<dbReference type="CDD" id="cd01086">
    <property type="entry name" value="MetAP1"/>
    <property type="match status" value="1"/>
</dbReference>
<keyword evidence="10" id="KW-1185">Reference proteome</keyword>
<keyword evidence="2 6" id="KW-0031">Aminopeptidase</keyword>
<dbReference type="RefSeq" id="WP_036452333.1">
    <property type="nucleotide sequence ID" value="NZ_AWQU01000085.1"/>
</dbReference>
<evidence type="ECO:0000256" key="6">
    <source>
        <dbReference type="HAMAP-Rule" id="MF_01974"/>
    </source>
</evidence>
<reference evidence="9 10" key="1">
    <citation type="journal article" date="2014" name="PLoS ONE">
        <title>Reduction of Hydrogen Peroxide Accumulation and Toxicity by a Catalase from Mycoplasma iowae.</title>
        <authorList>
            <person name="Pritchard R.E."/>
            <person name="Prassinos A.J."/>
            <person name="Osborne J.D."/>
            <person name="Raviv Z."/>
            <person name="Balish M.F."/>
        </authorList>
    </citation>
    <scope>NUCLEOTIDE SEQUENCE [LARGE SCALE GENOMIC DNA]</scope>
    <source>
        <strain evidence="9 10">DK-CPA</strain>
    </source>
</reference>
<organism evidence="9 10">
    <name type="scientific">Malacoplasma iowae DK-CPA</name>
    <dbReference type="NCBI Taxonomy" id="1394179"/>
    <lineage>
        <taxon>Bacteria</taxon>
        <taxon>Bacillati</taxon>
        <taxon>Mycoplasmatota</taxon>
        <taxon>Mycoplasmoidales</taxon>
        <taxon>Mycoplasmoidaceae</taxon>
        <taxon>Malacoplasma</taxon>
    </lineage>
</organism>
<evidence type="ECO:0000313" key="9">
    <source>
        <dbReference type="EMBL" id="KFB07369.1"/>
    </source>
</evidence>
<comment type="subunit">
    <text evidence="6">Monomer.</text>
</comment>
<dbReference type="NCBIfam" id="TIGR00500">
    <property type="entry name" value="met_pdase_I"/>
    <property type="match status" value="1"/>
</dbReference>
<dbReference type="GO" id="GO:0005829">
    <property type="term" value="C:cytosol"/>
    <property type="evidence" value="ECO:0007669"/>
    <property type="project" value="TreeGrafter"/>
</dbReference>
<dbReference type="HAMAP" id="MF_01974">
    <property type="entry name" value="MetAP_1"/>
    <property type="match status" value="1"/>
</dbReference>
<dbReference type="PROSITE" id="PS00680">
    <property type="entry name" value="MAP_1"/>
    <property type="match status" value="1"/>
</dbReference>
<sequence>MIYIKSNYEIEQIKKACSVWKEVKEKLTSFIKEGVSLLEIDEYARKLIEDENGCKACFHNYNGFPGHICLSVNDVVIHGVPTNYKLKYQDMITCDIGVEYNSYICDAAFTIIVGENNEAKKISDVCYNSLIEGIKQVKPNNTIGDISNAIQTYVEANGYKVILDFGGHGCGKKLHEDPIILNYGKKGYGAKLRPGMIVCIEPMILTDNNEYYIDKKDNWSVIAKNHKLTCHWEHMVLVTEDGCEILTE</sequence>
<evidence type="ECO:0000256" key="2">
    <source>
        <dbReference type="ARBA" id="ARBA00022438"/>
    </source>
</evidence>
<dbReference type="AlphaFoldDB" id="A0A084U333"/>
<feature type="binding site" evidence="6">
    <location>
        <position position="175"/>
    </location>
    <ligand>
        <name>substrate</name>
    </ligand>
</feature>
<dbReference type="GO" id="GO:0004239">
    <property type="term" value="F:initiator methionyl aminopeptidase activity"/>
    <property type="evidence" value="ECO:0007669"/>
    <property type="project" value="UniProtKB-UniRule"/>
</dbReference>
<feature type="binding site" evidence="6">
    <location>
        <position position="78"/>
    </location>
    <ligand>
        <name>substrate</name>
    </ligand>
</feature>
<dbReference type="InterPro" id="IPR002467">
    <property type="entry name" value="Pept_M24A_MAP1"/>
</dbReference>
<dbReference type="Gene3D" id="3.90.230.10">
    <property type="entry name" value="Creatinase/methionine aminopeptidase superfamily"/>
    <property type="match status" value="1"/>
</dbReference>
<dbReference type="Pfam" id="PF00557">
    <property type="entry name" value="Peptidase_M24"/>
    <property type="match status" value="1"/>
</dbReference>
<feature type="domain" description="Peptidase M24" evidence="8">
    <location>
        <begin position="11"/>
        <end position="240"/>
    </location>
</feature>
<feature type="binding site" evidence="6">
    <location>
        <position position="233"/>
    </location>
    <ligand>
        <name>a divalent metal cation</name>
        <dbReference type="ChEBI" id="CHEBI:60240"/>
        <label>1</label>
    </ligand>
</feature>
<accession>A0A084U333</accession>
<evidence type="ECO:0000256" key="4">
    <source>
        <dbReference type="ARBA" id="ARBA00022723"/>
    </source>
</evidence>
<name>A0A084U333_MALIO</name>
<feature type="binding site" evidence="6">
    <location>
        <position position="106"/>
    </location>
    <ligand>
        <name>a divalent metal cation</name>
        <dbReference type="ChEBI" id="CHEBI:60240"/>
        <label>1</label>
    </ligand>
</feature>
<feature type="binding site" evidence="6">
    <location>
        <position position="233"/>
    </location>
    <ligand>
        <name>a divalent metal cation</name>
        <dbReference type="ChEBI" id="CHEBI:60240"/>
        <label>2</label>
        <note>catalytic</note>
    </ligand>
</feature>
<comment type="function">
    <text evidence="1 6">Removes the N-terminal methionine from nascent proteins. The N-terminal methionine is often cleaved when the second residue in the primary sequence is small and uncharged (Met-Ala-, Cys, Gly, Pro, Ser, Thr, or Val). Requires deformylation of the N(alpha)-formylated initiator methionine before it can be hydrolyzed.</text>
</comment>